<name>A0ABP9MXQ0_9GAMM</name>
<sequence length="254" mass="27864">MLQKYQIIPLVVLLSLGLASVAHSDEMIDNDNEWRLSLAPYIWAASVRGDAGHPRVGTHFVKSSFSDIVNDVDLAAMVMGSARKGRYSILMDFMYIHGKVTQRLPVNIPASHILAKGKVMSGFVGAGYTIYSTDTVRLDTVLGLRGWHADVDLGLRGGPLNGISATTKKNWMDVTAGLRGLYRFNDDLSVTYWSLAGGGQAKSDWDLALLGNWAINKDLTITAGYRAIGVDYRKNGYVYDIVQQGPMIGLTFKF</sequence>
<protein>
    <recommendedName>
        <fullName evidence="4">Outer membrane protein beta-barrel domain-containing protein</fullName>
    </recommendedName>
</protein>
<gene>
    <name evidence="2" type="ORF">GCM10023338_22530</name>
</gene>
<evidence type="ECO:0008006" key="4">
    <source>
        <dbReference type="Google" id="ProtNLM"/>
    </source>
</evidence>
<organism evidence="2 3">
    <name type="scientific">Wohlfahrtiimonas larvae</name>
    <dbReference type="NCBI Taxonomy" id="1157986"/>
    <lineage>
        <taxon>Bacteria</taxon>
        <taxon>Pseudomonadati</taxon>
        <taxon>Pseudomonadota</taxon>
        <taxon>Gammaproteobacteria</taxon>
        <taxon>Cardiobacteriales</taxon>
        <taxon>Ignatzschineriaceae</taxon>
        <taxon>Wohlfahrtiimonas</taxon>
    </lineage>
</organism>
<dbReference type="Proteomes" id="UP001500631">
    <property type="component" value="Unassembled WGS sequence"/>
</dbReference>
<feature type="chain" id="PRO_5046807475" description="Outer membrane protein beta-barrel domain-containing protein" evidence="1">
    <location>
        <begin position="25"/>
        <end position="254"/>
    </location>
</feature>
<comment type="caution">
    <text evidence="2">The sequence shown here is derived from an EMBL/GenBank/DDBJ whole genome shotgun (WGS) entry which is preliminary data.</text>
</comment>
<evidence type="ECO:0000313" key="2">
    <source>
        <dbReference type="EMBL" id="GAA5103671.1"/>
    </source>
</evidence>
<evidence type="ECO:0000256" key="1">
    <source>
        <dbReference type="SAM" id="SignalP"/>
    </source>
</evidence>
<keyword evidence="3" id="KW-1185">Reference proteome</keyword>
<dbReference type="RefSeq" id="WP_077926770.1">
    <property type="nucleotide sequence ID" value="NZ_BAABKE010000009.1"/>
</dbReference>
<evidence type="ECO:0000313" key="3">
    <source>
        <dbReference type="Proteomes" id="UP001500631"/>
    </source>
</evidence>
<keyword evidence="1" id="KW-0732">Signal</keyword>
<accession>A0ABP9MXQ0</accession>
<reference evidence="3" key="1">
    <citation type="journal article" date="2019" name="Int. J. Syst. Evol. Microbiol.">
        <title>The Global Catalogue of Microorganisms (GCM) 10K type strain sequencing project: providing services to taxonomists for standard genome sequencing and annotation.</title>
        <authorList>
            <consortium name="The Broad Institute Genomics Platform"/>
            <consortium name="The Broad Institute Genome Sequencing Center for Infectious Disease"/>
            <person name="Wu L."/>
            <person name="Ma J."/>
        </authorList>
    </citation>
    <scope>NUCLEOTIDE SEQUENCE [LARGE SCALE GENOMIC DNA]</scope>
    <source>
        <strain evidence="3">JCM 18424</strain>
    </source>
</reference>
<feature type="signal peptide" evidence="1">
    <location>
        <begin position="1"/>
        <end position="24"/>
    </location>
</feature>
<proteinExistence type="predicted"/>
<dbReference type="EMBL" id="BAABKE010000009">
    <property type="protein sequence ID" value="GAA5103671.1"/>
    <property type="molecule type" value="Genomic_DNA"/>
</dbReference>